<dbReference type="RefSeq" id="WP_188746266.1">
    <property type="nucleotide sequence ID" value="NZ_BMIK01000001.1"/>
</dbReference>
<feature type="signal peptide" evidence="1">
    <location>
        <begin position="1"/>
        <end position="21"/>
    </location>
</feature>
<evidence type="ECO:0000313" key="2">
    <source>
        <dbReference type="EMBL" id="GGC13006.1"/>
    </source>
</evidence>
<reference evidence="3" key="1">
    <citation type="journal article" date="2019" name="Int. J. Syst. Evol. Microbiol.">
        <title>The Global Catalogue of Microorganisms (GCM) 10K type strain sequencing project: providing services to taxonomists for standard genome sequencing and annotation.</title>
        <authorList>
            <consortium name="The Broad Institute Genomics Platform"/>
            <consortium name="The Broad Institute Genome Sequencing Center for Infectious Disease"/>
            <person name="Wu L."/>
            <person name="Ma J."/>
        </authorList>
    </citation>
    <scope>NUCLEOTIDE SEQUENCE [LARGE SCALE GENOMIC DNA]</scope>
    <source>
        <strain evidence="3">CGMCC 1.15342</strain>
    </source>
</reference>
<sequence length="319" mass="36402">MINPLATAFLLLIAAACSQSAQEKVAVNAFYLGHSLSDGVPEMVWGLAKGTDLISFDYGYQRINGTPLRHQWNQFLRQTNAGYMDHTDREMAKVFDPAVVDRGAHLYHFFDDHDGLPSGDYTHLVMTESIPRYYGEGWGNIEDTYRYVDSFYNYARQFNPDVKPYLYEVWHCINSGKPTACPHDKDASPFPERLKDDLPMWESVVERFNSKDPQQPLQLIPVGQGLGRLSDAIDRGEVPGVGSIREMFTDDIHVNDTLRYFSACIHYATLFERSPIGLTDELHHLDGRPFVKLTGNIAMKLQQIAWETVTEYRSRRQAN</sequence>
<dbReference type="EMBL" id="BMIK01000001">
    <property type="protein sequence ID" value="GGC13006.1"/>
    <property type="molecule type" value="Genomic_DNA"/>
</dbReference>
<keyword evidence="3" id="KW-1185">Reference proteome</keyword>
<comment type="caution">
    <text evidence="2">The sequence shown here is derived from an EMBL/GenBank/DDBJ whole genome shotgun (WGS) entry which is preliminary data.</text>
</comment>
<evidence type="ECO:0000313" key="3">
    <source>
        <dbReference type="Proteomes" id="UP000597338"/>
    </source>
</evidence>
<feature type="chain" id="PRO_5047439690" evidence="1">
    <location>
        <begin position="22"/>
        <end position="319"/>
    </location>
</feature>
<keyword evidence="1" id="KW-0732">Signal</keyword>
<name>A0ABQ1KWS4_9SPHI</name>
<dbReference type="InterPro" id="IPR036514">
    <property type="entry name" value="SGNH_hydro_sf"/>
</dbReference>
<gene>
    <name evidence="2" type="ORF">GCM10011386_00800</name>
</gene>
<accession>A0ABQ1KWS4</accession>
<protein>
    <submittedName>
        <fullName evidence="2">Uncharacterized protein</fullName>
    </submittedName>
</protein>
<proteinExistence type="predicted"/>
<evidence type="ECO:0000256" key="1">
    <source>
        <dbReference type="SAM" id="SignalP"/>
    </source>
</evidence>
<organism evidence="2 3">
    <name type="scientific">Parapedobacter defluvii</name>
    <dbReference type="NCBI Taxonomy" id="2045106"/>
    <lineage>
        <taxon>Bacteria</taxon>
        <taxon>Pseudomonadati</taxon>
        <taxon>Bacteroidota</taxon>
        <taxon>Sphingobacteriia</taxon>
        <taxon>Sphingobacteriales</taxon>
        <taxon>Sphingobacteriaceae</taxon>
        <taxon>Parapedobacter</taxon>
    </lineage>
</organism>
<dbReference type="Gene3D" id="3.40.50.1110">
    <property type="entry name" value="SGNH hydrolase"/>
    <property type="match status" value="1"/>
</dbReference>
<dbReference type="Proteomes" id="UP000597338">
    <property type="component" value="Unassembled WGS sequence"/>
</dbReference>